<dbReference type="Gene3D" id="3.90.180.10">
    <property type="entry name" value="Medium-chain alcohol dehydrogenases, catalytic domain"/>
    <property type="match status" value="1"/>
</dbReference>
<accession>A0AAN0LRM0</accession>
<sequence length="100" mass="10983">MLCLKKDELVGTADLNQYRQAKARGIGVHQLSLGAGYNNGFKGRNSILKAGESFNLLLSQNAIKAPHIQTIDLEQAGQALMEMRKQRTVGKIVVVFQEAE</sequence>
<protein>
    <recommendedName>
        <fullName evidence="3">Alcohol dehydrogenase</fullName>
    </recommendedName>
</protein>
<keyword evidence="2" id="KW-1185">Reference proteome</keyword>
<evidence type="ECO:0008006" key="3">
    <source>
        <dbReference type="Google" id="ProtNLM"/>
    </source>
</evidence>
<evidence type="ECO:0000313" key="1">
    <source>
        <dbReference type="EMBL" id="WZS88195.1"/>
    </source>
</evidence>
<name>A0AAN0LRM0_9VIBR</name>
<gene>
    <name evidence="1" type="ORF">QYQ95_16750</name>
</gene>
<organism evidence="1 2">
    <name type="scientific">Vibrio cyclitrophicus ZF270</name>
    <dbReference type="NCBI Taxonomy" id="1136176"/>
    <lineage>
        <taxon>Bacteria</taxon>
        <taxon>Pseudomonadati</taxon>
        <taxon>Pseudomonadota</taxon>
        <taxon>Gammaproteobacteria</taxon>
        <taxon>Vibrionales</taxon>
        <taxon>Vibrionaceae</taxon>
        <taxon>Vibrio</taxon>
    </lineage>
</organism>
<dbReference type="Proteomes" id="UP001441914">
    <property type="component" value="Chromosome 2"/>
</dbReference>
<proteinExistence type="predicted"/>
<reference evidence="1 2" key="1">
    <citation type="journal article" date="2024" name="Elife">
        <title>Polysaccharide breakdown products drive degradation-dispersal cycles of foraging bacteria through changes in metabolism and motility.</title>
        <authorList>
            <person name="Stubbusch A.K."/>
            <person name="Keegstra J.M."/>
            <person name="Schwartzman J."/>
            <person name="Pontrelli S."/>
            <person name="Clerc E.E."/>
            <person name="Stocker R."/>
            <person name="Magnabosco C."/>
            <person name="Schubert O.T."/>
            <person name="Ackermann M."/>
            <person name="D'Souza G.G."/>
        </authorList>
    </citation>
    <scope>NUCLEOTIDE SEQUENCE [LARGE SCALE GENOMIC DNA]</scope>
    <source>
        <strain evidence="1 2">ZF270</strain>
    </source>
</reference>
<dbReference type="AlphaFoldDB" id="A0AAN0LRM0"/>
<dbReference type="EMBL" id="CP135177">
    <property type="protein sequence ID" value="WZS88195.1"/>
    <property type="molecule type" value="Genomic_DNA"/>
</dbReference>
<dbReference type="RefSeq" id="WP_016800238.1">
    <property type="nucleotide sequence ID" value="NZ_AIDR02000030.1"/>
</dbReference>
<evidence type="ECO:0000313" key="2">
    <source>
        <dbReference type="Proteomes" id="UP001441914"/>
    </source>
</evidence>